<accession>A0ABT0W9I8</accession>
<organism evidence="1 2">
    <name type="scientific">Neobacillus pocheonensis</name>
    <dbReference type="NCBI Taxonomy" id="363869"/>
    <lineage>
        <taxon>Bacteria</taxon>
        <taxon>Bacillati</taxon>
        <taxon>Bacillota</taxon>
        <taxon>Bacilli</taxon>
        <taxon>Bacillales</taxon>
        <taxon>Bacillaceae</taxon>
        <taxon>Neobacillus</taxon>
    </lineage>
</organism>
<name>A0ABT0W9I8_9BACI</name>
<sequence>MTKTTLDFNLFIEGCYQFGDMLSEQNITCTFGYAERILGKDGSILQHESMQVDCKLDDGADLRFTMDENDKEAWLMVVRNDETGHHRYTDEYHNDINELFESVIQHIQLHYGMFEDEEEKELKYLI</sequence>
<proteinExistence type="predicted"/>
<evidence type="ECO:0000313" key="1">
    <source>
        <dbReference type="EMBL" id="MCM2531667.1"/>
    </source>
</evidence>
<gene>
    <name evidence="1" type="ORF">NDK43_03670</name>
</gene>
<dbReference type="EMBL" id="JAMQCR010000001">
    <property type="protein sequence ID" value="MCM2531667.1"/>
    <property type="molecule type" value="Genomic_DNA"/>
</dbReference>
<comment type="caution">
    <text evidence="1">The sequence shown here is derived from an EMBL/GenBank/DDBJ whole genome shotgun (WGS) entry which is preliminary data.</text>
</comment>
<keyword evidence="2" id="KW-1185">Reference proteome</keyword>
<evidence type="ECO:0000313" key="2">
    <source>
        <dbReference type="Proteomes" id="UP001523262"/>
    </source>
</evidence>
<dbReference type="Proteomes" id="UP001523262">
    <property type="component" value="Unassembled WGS sequence"/>
</dbReference>
<reference evidence="1 2" key="1">
    <citation type="submission" date="2022-06" db="EMBL/GenBank/DDBJ databases">
        <authorList>
            <person name="Jeon C.O."/>
        </authorList>
    </citation>
    <scope>NUCLEOTIDE SEQUENCE [LARGE SCALE GENOMIC DNA]</scope>
    <source>
        <strain evidence="1 2">KCTC 13943</strain>
    </source>
</reference>
<protein>
    <submittedName>
        <fullName evidence="1">Uncharacterized protein</fullName>
    </submittedName>
</protein>